<feature type="region of interest" description="Disordered" evidence="8">
    <location>
        <begin position="553"/>
        <end position="578"/>
    </location>
</feature>
<dbReference type="Proteomes" id="UP000191408">
    <property type="component" value="Unassembled WGS sequence"/>
</dbReference>
<evidence type="ECO:0000256" key="9">
    <source>
        <dbReference type="SAM" id="Phobius"/>
    </source>
</evidence>
<evidence type="ECO:0000256" key="7">
    <source>
        <dbReference type="ARBA" id="ARBA00023136"/>
    </source>
</evidence>
<name>A0A1V6P2U5_PENPO</name>
<reference evidence="11" key="1">
    <citation type="journal article" date="2017" name="Nat. Microbiol.">
        <title>Global analysis of biosynthetic gene clusters reveals vast potential of secondary metabolite production in Penicillium species.</title>
        <authorList>
            <person name="Nielsen J.C."/>
            <person name="Grijseels S."/>
            <person name="Prigent S."/>
            <person name="Ji B."/>
            <person name="Dainat J."/>
            <person name="Nielsen K.F."/>
            <person name="Frisvad J.C."/>
            <person name="Workman M."/>
            <person name="Nielsen J."/>
        </authorList>
    </citation>
    <scope>NUCLEOTIDE SEQUENCE [LARGE SCALE GENOMIC DNA]</scope>
    <source>
        <strain evidence="11">IBT 4502</strain>
    </source>
</reference>
<organism evidence="10 11">
    <name type="scientific">Penicillium polonicum</name>
    <dbReference type="NCBI Taxonomy" id="60169"/>
    <lineage>
        <taxon>Eukaryota</taxon>
        <taxon>Fungi</taxon>
        <taxon>Dikarya</taxon>
        <taxon>Ascomycota</taxon>
        <taxon>Pezizomycotina</taxon>
        <taxon>Eurotiomycetes</taxon>
        <taxon>Eurotiomycetidae</taxon>
        <taxon>Eurotiales</taxon>
        <taxon>Aspergillaceae</taxon>
        <taxon>Penicillium</taxon>
    </lineage>
</organism>
<dbReference type="STRING" id="60169.A0A1V6P2U5"/>
<gene>
    <name evidence="10" type="ORF">PENPOL_c001G02736</name>
</gene>
<evidence type="ECO:0000313" key="11">
    <source>
        <dbReference type="Proteomes" id="UP000191408"/>
    </source>
</evidence>
<dbReference type="AlphaFoldDB" id="A0A1V6P2U5"/>
<evidence type="ECO:0000313" key="10">
    <source>
        <dbReference type="EMBL" id="OQD71285.1"/>
    </source>
</evidence>
<evidence type="ECO:0000256" key="5">
    <source>
        <dbReference type="ARBA" id="ARBA00022989"/>
    </source>
</evidence>
<evidence type="ECO:0000256" key="3">
    <source>
        <dbReference type="ARBA" id="ARBA00022475"/>
    </source>
</evidence>
<keyword evidence="5 9" id="KW-1133">Transmembrane helix</keyword>
<feature type="compositionally biased region" description="Low complexity" evidence="8">
    <location>
        <begin position="553"/>
        <end position="564"/>
    </location>
</feature>
<sequence>MSNGPCFTVSLLLPLLFFRLFFFSFGCCYSSSIFYLRLYIFFLVKSVEIRTGQVPASFTFFSSYSFLLFSLSISTFDRLTMTDGHSAPSADAPAPAAAADCTAAPVPAEARSHAHHNAAPTHDKEQASSIGRITPRPTFLEHLATSRDSQFQFDRRDSSELDRYFHGPRNMEKHSKWPIMMRMHGSVMPKMIMPILTVAIWSTAVTAFSNRVHNLGINNILLTVLGFVVGLALSFRSSTAYERWADGRKYWAQLIQTSRNLSRTIWINTGEREGEEGKDDILRKLSALNLILAFAVSLKHKLRFEPDIAYEDLAGLAGHLDTFARDAHDRMVVNPPPKSIWKSAGEYLGVSFAESNPRKYIKRSKKPLGHLPLEILNHISAYVDSCVANGTLVSTLHQGQAITMLATLNEVLTGTERVLDTPLPTAYSIAIAQISWIYILVLPFQLYNALTWITIPASIVAAYIILGLATIGSEIENPFGQDVNDLPLDTYCRQIAVEMDIMTATPRPSVDDFMSRADNLVLFPLSQLGYPDWKERSVDDIRGALRTKMVVSPSSASATSDGSTIVESARPKTTASSV</sequence>
<evidence type="ECO:0000256" key="2">
    <source>
        <dbReference type="ARBA" id="ARBA00022448"/>
    </source>
</evidence>
<comment type="subcellular location">
    <subcellularLocation>
        <location evidence="1">Cell membrane</location>
        <topology evidence="1">Multi-pass membrane protein</topology>
    </subcellularLocation>
</comment>
<keyword evidence="6" id="KW-0406">Ion transport</keyword>
<dbReference type="GO" id="GO:0005886">
    <property type="term" value="C:plasma membrane"/>
    <property type="evidence" value="ECO:0007669"/>
    <property type="project" value="UniProtKB-SubCell"/>
</dbReference>
<keyword evidence="2" id="KW-0813">Transport</keyword>
<dbReference type="GO" id="GO:0005254">
    <property type="term" value="F:chloride channel activity"/>
    <property type="evidence" value="ECO:0007669"/>
    <property type="project" value="InterPro"/>
</dbReference>
<feature type="transmembrane region" description="Helical" evidence="9">
    <location>
        <begin position="215"/>
        <end position="235"/>
    </location>
</feature>
<accession>A0A1V6P2U5</accession>
<dbReference type="PANTHER" id="PTHR33281">
    <property type="entry name" value="UPF0187 PROTEIN YNEE"/>
    <property type="match status" value="1"/>
</dbReference>
<dbReference type="EMBL" id="MDYM01000001">
    <property type="protein sequence ID" value="OQD71285.1"/>
    <property type="molecule type" value="Genomic_DNA"/>
</dbReference>
<keyword evidence="7 9" id="KW-0472">Membrane</keyword>
<proteinExistence type="predicted"/>
<feature type="transmembrane region" description="Helical" evidence="9">
    <location>
        <begin position="191"/>
        <end position="209"/>
    </location>
</feature>
<keyword evidence="3" id="KW-1003">Cell membrane</keyword>
<feature type="transmembrane region" description="Helical" evidence="9">
    <location>
        <begin position="450"/>
        <end position="471"/>
    </location>
</feature>
<dbReference type="InterPro" id="IPR044669">
    <property type="entry name" value="YneE/VCCN1/2-like"/>
</dbReference>
<keyword evidence="11" id="KW-1185">Reference proteome</keyword>
<evidence type="ECO:0000256" key="6">
    <source>
        <dbReference type="ARBA" id="ARBA00023065"/>
    </source>
</evidence>
<evidence type="ECO:0000256" key="4">
    <source>
        <dbReference type="ARBA" id="ARBA00022692"/>
    </source>
</evidence>
<dbReference type="OrthoDB" id="1368at2759"/>
<evidence type="ECO:0000256" key="8">
    <source>
        <dbReference type="SAM" id="MobiDB-lite"/>
    </source>
</evidence>
<protein>
    <submittedName>
        <fullName evidence="10">Uncharacterized protein</fullName>
    </submittedName>
</protein>
<feature type="transmembrane region" description="Helical" evidence="9">
    <location>
        <begin position="426"/>
        <end position="444"/>
    </location>
</feature>
<keyword evidence="4 9" id="KW-0812">Transmembrane</keyword>
<dbReference type="Pfam" id="PF25539">
    <property type="entry name" value="Bestrophin_2"/>
    <property type="match status" value="1"/>
</dbReference>
<dbReference type="PANTHER" id="PTHR33281:SF19">
    <property type="entry name" value="VOLTAGE-DEPENDENT ANION CHANNEL-FORMING PROTEIN YNEE"/>
    <property type="match status" value="1"/>
</dbReference>
<evidence type="ECO:0000256" key="1">
    <source>
        <dbReference type="ARBA" id="ARBA00004651"/>
    </source>
</evidence>
<comment type="caution">
    <text evidence="10">The sequence shown here is derived from an EMBL/GenBank/DDBJ whole genome shotgun (WGS) entry which is preliminary data.</text>
</comment>
<feature type="transmembrane region" description="Helical" evidence="9">
    <location>
        <begin position="54"/>
        <end position="76"/>
    </location>
</feature>